<evidence type="ECO:0000313" key="7">
    <source>
        <dbReference type="EMBL" id="RUQ63701.1"/>
    </source>
</evidence>
<dbReference type="OrthoDB" id="9775250at2"/>
<dbReference type="InterPro" id="IPR017871">
    <property type="entry name" value="ABC_transporter-like_CS"/>
</dbReference>
<dbReference type="GO" id="GO:0015658">
    <property type="term" value="F:branched-chain amino acid transmembrane transporter activity"/>
    <property type="evidence" value="ECO:0007669"/>
    <property type="project" value="TreeGrafter"/>
</dbReference>
<dbReference type="SUPFAM" id="SSF52540">
    <property type="entry name" value="P-loop containing nucleoside triphosphate hydrolases"/>
    <property type="match status" value="1"/>
</dbReference>
<dbReference type="PROSITE" id="PS50893">
    <property type="entry name" value="ABC_TRANSPORTER_2"/>
    <property type="match status" value="1"/>
</dbReference>
<dbReference type="EMBL" id="RZIJ01000033">
    <property type="protein sequence ID" value="RUQ63701.1"/>
    <property type="molecule type" value="Genomic_DNA"/>
</dbReference>
<dbReference type="SMART" id="SM00382">
    <property type="entry name" value="AAA"/>
    <property type="match status" value="1"/>
</dbReference>
<dbReference type="InterPro" id="IPR003593">
    <property type="entry name" value="AAA+_ATPase"/>
</dbReference>
<dbReference type="Proteomes" id="UP000280346">
    <property type="component" value="Unassembled WGS sequence"/>
</dbReference>
<evidence type="ECO:0000256" key="3">
    <source>
        <dbReference type="ARBA" id="ARBA00022741"/>
    </source>
</evidence>
<keyword evidence="3" id="KW-0547">Nucleotide-binding</keyword>
<dbReference type="GO" id="GO:0005524">
    <property type="term" value="F:ATP binding"/>
    <property type="evidence" value="ECO:0007669"/>
    <property type="project" value="UniProtKB-KW"/>
</dbReference>
<comment type="caution">
    <text evidence="7">The sequence shown here is derived from an EMBL/GenBank/DDBJ whole genome shotgun (WGS) entry which is preliminary data.</text>
</comment>
<evidence type="ECO:0000313" key="8">
    <source>
        <dbReference type="Proteomes" id="UP000280346"/>
    </source>
</evidence>
<evidence type="ECO:0000256" key="5">
    <source>
        <dbReference type="ARBA" id="ARBA00022970"/>
    </source>
</evidence>
<evidence type="ECO:0000256" key="2">
    <source>
        <dbReference type="ARBA" id="ARBA00022448"/>
    </source>
</evidence>
<dbReference type="PANTHER" id="PTHR43820:SF4">
    <property type="entry name" value="HIGH-AFFINITY BRANCHED-CHAIN AMINO ACID TRANSPORT ATP-BINDING PROTEIN LIVF"/>
    <property type="match status" value="1"/>
</dbReference>
<proteinExistence type="inferred from homology"/>
<sequence length="236" mass="25147">MTAPLLAIENLHVAMGPQEILHGVSLSVPEGSIVAVLGSNGVGKTTLMRAVSGIYRARQGSIAFRGQPIANLPAHRIVQLGLSQAPEGRQIFSNMSVRENLVLGGGEVGLGELDRVLGMFPVLSERMKQNAGSLSGGEQQMLCIARALMRRPALLLLDEPSLGLAPKIVAQIFDLVRRIRSEGVSILLVEQNARAALRIADFAAVMEDGRIALSGPAEQLRDDPRIAEAYLGGHTH</sequence>
<evidence type="ECO:0000256" key="1">
    <source>
        <dbReference type="ARBA" id="ARBA00005417"/>
    </source>
</evidence>
<evidence type="ECO:0000256" key="4">
    <source>
        <dbReference type="ARBA" id="ARBA00022840"/>
    </source>
</evidence>
<reference evidence="7 8" key="1">
    <citation type="submission" date="2018-12" db="EMBL/GenBank/DDBJ databases">
        <authorList>
            <person name="Yang Y."/>
        </authorList>
    </citation>
    <scope>NUCLEOTIDE SEQUENCE [LARGE SCALE GENOMIC DNA]</scope>
    <source>
        <strain evidence="7 8">GSF71</strain>
    </source>
</reference>
<accession>A0A433J107</accession>
<dbReference type="InterPro" id="IPR052156">
    <property type="entry name" value="BCAA_Transport_ATP-bd_LivF"/>
</dbReference>
<dbReference type="AlphaFoldDB" id="A0A433J107"/>
<dbReference type="GO" id="GO:0015807">
    <property type="term" value="P:L-amino acid transport"/>
    <property type="evidence" value="ECO:0007669"/>
    <property type="project" value="TreeGrafter"/>
</dbReference>
<name>A0A433J107_9PROT</name>
<dbReference type="InterPro" id="IPR027417">
    <property type="entry name" value="P-loop_NTPase"/>
</dbReference>
<keyword evidence="2" id="KW-0813">Transport</keyword>
<gene>
    <name evidence="7" type="ORF">EJ913_27600</name>
</gene>
<dbReference type="CDD" id="cd03224">
    <property type="entry name" value="ABC_TM1139_LivF_branched"/>
    <property type="match status" value="1"/>
</dbReference>
<keyword evidence="5" id="KW-0029">Amino-acid transport</keyword>
<keyword evidence="8" id="KW-1185">Reference proteome</keyword>
<feature type="domain" description="ABC transporter" evidence="6">
    <location>
        <begin position="6"/>
        <end position="233"/>
    </location>
</feature>
<dbReference type="GO" id="GO:0016887">
    <property type="term" value="F:ATP hydrolysis activity"/>
    <property type="evidence" value="ECO:0007669"/>
    <property type="project" value="InterPro"/>
</dbReference>
<comment type="similarity">
    <text evidence="1">Belongs to the ABC transporter superfamily.</text>
</comment>
<dbReference type="Pfam" id="PF00005">
    <property type="entry name" value="ABC_tran"/>
    <property type="match status" value="1"/>
</dbReference>
<dbReference type="PANTHER" id="PTHR43820">
    <property type="entry name" value="HIGH-AFFINITY BRANCHED-CHAIN AMINO ACID TRANSPORT ATP-BINDING PROTEIN LIVF"/>
    <property type="match status" value="1"/>
</dbReference>
<dbReference type="PROSITE" id="PS00211">
    <property type="entry name" value="ABC_TRANSPORTER_1"/>
    <property type="match status" value="1"/>
</dbReference>
<protein>
    <submittedName>
        <fullName evidence="7">ABC transporter ATP-binding protein</fullName>
    </submittedName>
</protein>
<dbReference type="RefSeq" id="WP_127004019.1">
    <property type="nucleotide sequence ID" value="NZ_CP173194.1"/>
</dbReference>
<keyword evidence="4 7" id="KW-0067">ATP-binding</keyword>
<dbReference type="Gene3D" id="3.40.50.300">
    <property type="entry name" value="P-loop containing nucleotide triphosphate hydrolases"/>
    <property type="match status" value="1"/>
</dbReference>
<organism evidence="7 8">
    <name type="scientific">Azospirillum doebereinerae</name>
    <dbReference type="NCBI Taxonomy" id="92933"/>
    <lineage>
        <taxon>Bacteria</taxon>
        <taxon>Pseudomonadati</taxon>
        <taxon>Pseudomonadota</taxon>
        <taxon>Alphaproteobacteria</taxon>
        <taxon>Rhodospirillales</taxon>
        <taxon>Azospirillaceae</taxon>
        <taxon>Azospirillum</taxon>
    </lineage>
</organism>
<dbReference type="InterPro" id="IPR003439">
    <property type="entry name" value="ABC_transporter-like_ATP-bd"/>
</dbReference>
<evidence type="ECO:0000259" key="6">
    <source>
        <dbReference type="PROSITE" id="PS50893"/>
    </source>
</evidence>